<dbReference type="InterPro" id="IPR036388">
    <property type="entry name" value="WH-like_DNA-bd_sf"/>
</dbReference>
<feature type="domain" description="PAS" evidence="2">
    <location>
        <begin position="1"/>
        <end position="56"/>
    </location>
</feature>
<protein>
    <submittedName>
        <fullName evidence="3">PAS domain-containing protein</fullName>
    </submittedName>
</protein>
<dbReference type="KEGG" id="sarm:DVA86_15265"/>
<keyword evidence="4" id="KW-1185">Reference proteome</keyword>
<reference evidence="3 4" key="1">
    <citation type="submission" date="2018-07" db="EMBL/GenBank/DDBJ databases">
        <title>Draft genome of the type strain Streptomyces armeniacus ATCC 15676.</title>
        <authorList>
            <person name="Labana P."/>
            <person name="Gosse J.T."/>
            <person name="Boddy C.N."/>
        </authorList>
    </citation>
    <scope>NUCLEOTIDE SEQUENCE [LARGE SCALE GENOMIC DNA]</scope>
    <source>
        <strain evidence="3 4">ATCC 15676</strain>
    </source>
</reference>
<dbReference type="Gene3D" id="3.30.450.20">
    <property type="entry name" value="PAS domain"/>
    <property type="match status" value="1"/>
</dbReference>
<dbReference type="InterPro" id="IPR035965">
    <property type="entry name" value="PAS-like_dom_sf"/>
</dbReference>
<dbReference type="GO" id="GO:0003677">
    <property type="term" value="F:DNA binding"/>
    <property type="evidence" value="ECO:0007669"/>
    <property type="project" value="InterPro"/>
</dbReference>
<dbReference type="EMBL" id="CP031320">
    <property type="protein sequence ID" value="AXK33814.1"/>
    <property type="molecule type" value="Genomic_DNA"/>
</dbReference>
<evidence type="ECO:0000259" key="1">
    <source>
        <dbReference type="PROSITE" id="PS50043"/>
    </source>
</evidence>
<evidence type="ECO:0000259" key="2">
    <source>
        <dbReference type="PROSITE" id="PS50112"/>
    </source>
</evidence>
<dbReference type="PROSITE" id="PS50043">
    <property type="entry name" value="HTH_LUXR_2"/>
    <property type="match status" value="1"/>
</dbReference>
<dbReference type="Pfam" id="PF00196">
    <property type="entry name" value="GerE"/>
    <property type="match status" value="1"/>
</dbReference>
<dbReference type="SUPFAM" id="SSF46894">
    <property type="entry name" value="C-terminal effector domain of the bipartite response regulators"/>
    <property type="match status" value="1"/>
</dbReference>
<feature type="domain" description="HTH luxR-type" evidence="1">
    <location>
        <begin position="113"/>
        <end position="178"/>
    </location>
</feature>
<dbReference type="Gene3D" id="1.10.10.10">
    <property type="entry name" value="Winged helix-like DNA-binding domain superfamily/Winged helix DNA-binding domain"/>
    <property type="match status" value="1"/>
</dbReference>
<dbReference type="InterPro" id="IPR000014">
    <property type="entry name" value="PAS"/>
</dbReference>
<dbReference type="GO" id="GO:0006355">
    <property type="term" value="P:regulation of DNA-templated transcription"/>
    <property type="evidence" value="ECO:0007669"/>
    <property type="project" value="InterPro"/>
</dbReference>
<dbReference type="InterPro" id="IPR000792">
    <property type="entry name" value="Tscrpt_reg_LuxR_C"/>
</dbReference>
<dbReference type="InterPro" id="IPR016032">
    <property type="entry name" value="Sig_transdc_resp-reg_C-effctor"/>
</dbReference>
<dbReference type="Pfam" id="PF08448">
    <property type="entry name" value="PAS_4"/>
    <property type="match status" value="1"/>
</dbReference>
<evidence type="ECO:0000313" key="3">
    <source>
        <dbReference type="EMBL" id="AXK33814.1"/>
    </source>
</evidence>
<dbReference type="PROSITE" id="PS50112">
    <property type="entry name" value="PAS"/>
    <property type="match status" value="1"/>
</dbReference>
<dbReference type="SMART" id="SM00421">
    <property type="entry name" value="HTH_LUXR"/>
    <property type="match status" value="1"/>
</dbReference>
<accession>A0A345XQ98</accession>
<organism evidence="3 4">
    <name type="scientific">Streptomyces armeniacus</name>
    <dbReference type="NCBI Taxonomy" id="83291"/>
    <lineage>
        <taxon>Bacteria</taxon>
        <taxon>Bacillati</taxon>
        <taxon>Actinomycetota</taxon>
        <taxon>Actinomycetes</taxon>
        <taxon>Kitasatosporales</taxon>
        <taxon>Streptomycetaceae</taxon>
        <taxon>Streptomyces</taxon>
    </lineage>
</organism>
<proteinExistence type="predicted"/>
<dbReference type="InterPro" id="IPR013656">
    <property type="entry name" value="PAS_4"/>
</dbReference>
<sequence>MASLDSSLTVVAADAAFLRQFGGSSSDIFGRNVYDLLHPSAPQMLDRHFARLADGRRTHFAERVVGLREGDKVFSAEMTGVAVQSVGNSLSCVMILRPDDAPVDVPETAPQPARRSKAVFSHLDARILEGVASGSSTVQLAARLYLSRQGVEYHVGLMLRRMKVPNRAALVARAHSMGMLTVGSWPPRVLPDFVKDAK</sequence>
<dbReference type="SUPFAM" id="SSF55785">
    <property type="entry name" value="PYP-like sensor domain (PAS domain)"/>
    <property type="match status" value="1"/>
</dbReference>
<dbReference type="RefSeq" id="WP_208878889.1">
    <property type="nucleotide sequence ID" value="NZ_CP031320.1"/>
</dbReference>
<name>A0A345XQ98_9ACTN</name>
<dbReference type="AlphaFoldDB" id="A0A345XQ98"/>
<gene>
    <name evidence="3" type="ORF">DVA86_15265</name>
</gene>
<dbReference type="Proteomes" id="UP000254425">
    <property type="component" value="Chromosome"/>
</dbReference>
<evidence type="ECO:0000313" key="4">
    <source>
        <dbReference type="Proteomes" id="UP000254425"/>
    </source>
</evidence>
<dbReference type="CDD" id="cd00130">
    <property type="entry name" value="PAS"/>
    <property type="match status" value="1"/>
</dbReference>